<sequence>MAVSAQHVSAMLPLVLEFLEEQGFKKTAAAFREETKVEKPPKLMDLFEMHMKRKR</sequence>
<name>A0A0M0JSE3_9EUKA</name>
<organism evidence="1 2">
    <name type="scientific">Chrysochromulina tobinii</name>
    <dbReference type="NCBI Taxonomy" id="1460289"/>
    <lineage>
        <taxon>Eukaryota</taxon>
        <taxon>Haptista</taxon>
        <taxon>Haptophyta</taxon>
        <taxon>Prymnesiophyceae</taxon>
        <taxon>Prymnesiales</taxon>
        <taxon>Chrysochromulinaceae</taxon>
        <taxon>Chrysochromulina</taxon>
    </lineage>
</organism>
<feature type="non-terminal residue" evidence="1">
    <location>
        <position position="55"/>
    </location>
</feature>
<dbReference type="InterPro" id="IPR006594">
    <property type="entry name" value="LisH"/>
</dbReference>
<evidence type="ECO:0000313" key="1">
    <source>
        <dbReference type="EMBL" id="KOO29252.1"/>
    </source>
</evidence>
<accession>A0A0M0JSE3</accession>
<proteinExistence type="predicted"/>
<dbReference type="Pfam" id="PF08513">
    <property type="entry name" value="LisH"/>
    <property type="match status" value="1"/>
</dbReference>
<keyword evidence="2" id="KW-1185">Reference proteome</keyword>
<evidence type="ECO:0000313" key="2">
    <source>
        <dbReference type="Proteomes" id="UP000037460"/>
    </source>
</evidence>
<gene>
    <name evidence="1" type="ORF">Ctob_005391</name>
</gene>
<dbReference type="EMBL" id="JWZX01002444">
    <property type="protein sequence ID" value="KOO29252.1"/>
    <property type="molecule type" value="Genomic_DNA"/>
</dbReference>
<dbReference type="PROSITE" id="PS50896">
    <property type="entry name" value="LISH"/>
    <property type="match status" value="1"/>
</dbReference>
<dbReference type="Proteomes" id="UP000037460">
    <property type="component" value="Unassembled WGS sequence"/>
</dbReference>
<comment type="caution">
    <text evidence="1">The sequence shown here is derived from an EMBL/GenBank/DDBJ whole genome shotgun (WGS) entry which is preliminary data.</text>
</comment>
<dbReference type="SMART" id="SM00667">
    <property type="entry name" value="LisH"/>
    <property type="match status" value="1"/>
</dbReference>
<reference evidence="2" key="1">
    <citation type="journal article" date="2015" name="PLoS Genet.">
        <title>Genome Sequence and Transcriptome Analyses of Chrysochromulina tobin: Metabolic Tools for Enhanced Algal Fitness in the Prominent Order Prymnesiales (Haptophyceae).</title>
        <authorList>
            <person name="Hovde B.T."/>
            <person name="Deodato C.R."/>
            <person name="Hunsperger H.M."/>
            <person name="Ryken S.A."/>
            <person name="Yost W."/>
            <person name="Jha R.K."/>
            <person name="Patterson J."/>
            <person name="Monnat R.J. Jr."/>
            <person name="Barlow S.B."/>
            <person name="Starkenburg S.R."/>
            <person name="Cattolico R.A."/>
        </authorList>
    </citation>
    <scope>NUCLEOTIDE SEQUENCE</scope>
    <source>
        <strain evidence="2">CCMP291</strain>
    </source>
</reference>
<protein>
    <submittedName>
        <fullName evidence="1">Uncharacterized protein</fullName>
    </submittedName>
</protein>
<dbReference type="AlphaFoldDB" id="A0A0M0JSE3"/>